<keyword evidence="2" id="KW-0732">Signal</keyword>
<dbReference type="Proteomes" id="UP000283634">
    <property type="component" value="Unassembled WGS sequence"/>
</dbReference>
<evidence type="ECO:0000256" key="2">
    <source>
        <dbReference type="SAM" id="SignalP"/>
    </source>
</evidence>
<name>A0A3R7KTX5_TRYRA</name>
<organism evidence="3 4">
    <name type="scientific">Trypanosoma rangeli</name>
    <dbReference type="NCBI Taxonomy" id="5698"/>
    <lineage>
        <taxon>Eukaryota</taxon>
        <taxon>Discoba</taxon>
        <taxon>Euglenozoa</taxon>
        <taxon>Kinetoplastea</taxon>
        <taxon>Metakinetoplastina</taxon>
        <taxon>Trypanosomatida</taxon>
        <taxon>Trypanosomatidae</taxon>
        <taxon>Trypanosoma</taxon>
        <taxon>Herpetosoma</taxon>
    </lineage>
</organism>
<dbReference type="RefSeq" id="XP_029236255.1">
    <property type="nucleotide sequence ID" value="XM_029383908.1"/>
</dbReference>
<feature type="compositionally biased region" description="Basic and acidic residues" evidence="1">
    <location>
        <begin position="567"/>
        <end position="580"/>
    </location>
</feature>
<feature type="chain" id="PRO_5018525977" evidence="2">
    <location>
        <begin position="26"/>
        <end position="592"/>
    </location>
</feature>
<dbReference type="OrthoDB" id="242857at2759"/>
<accession>A0A3R7KTX5</accession>
<evidence type="ECO:0000256" key="1">
    <source>
        <dbReference type="SAM" id="MobiDB-lite"/>
    </source>
</evidence>
<gene>
    <name evidence="3" type="ORF">TraAM80_07098</name>
</gene>
<proteinExistence type="predicted"/>
<sequence length="592" mass="67081">MATSMRRWGTAGALLGWFHLRHSRACLTEAHIRREIQHAIQRLGARSSPAWVAISCVSSTLSDETCEVLAELGGLAEFCRRSEESDEPHLAVKMVNGVLCVRQLEVKKPPVTQCVEVRSQKSVIDLKELCDNCSLLPDKPVPLTSCQSAWKLPYMEATVQRLVSIMERVERAVRRHTSETAMPLYVQVGYHGKKAIIVGLGPRSVSLLDQRQMEKVCTWDEVASPRYDLWRLSRYLRTDVFLPIDELLSLTDGVIQAPLLQVAMSYPERISFSLGPTMCVESADADRFYVNGDACNEIREVLGMKFLLSEAEVARHLTSKSEKLSGLTDEELQDERLKLKNMAPMRRQKLRRSIVREEFRRRFPHGNAFLNPNVVAFHIYDQMLPGVWVNNAAVRETLLPDGGKGAMHVGVDFFDQFPHLFITQCITTTSLNVMRREQGMEDVSSDGENLNHNAFSDEEILLFLLPRLTNKKEDWGDNKGIDVLAALLPRHVFKYMQNHGGAVSRLTAILKRYPEAFEVLETVEKSGVKEWRRVRLRYDGITKIGARLVNELQADERRTEFTQQQTRENEEGRCQTDKDGVSGSSTVPALGD</sequence>
<feature type="signal peptide" evidence="2">
    <location>
        <begin position="1"/>
        <end position="25"/>
    </location>
</feature>
<evidence type="ECO:0000313" key="3">
    <source>
        <dbReference type="EMBL" id="RNF01301.1"/>
    </source>
</evidence>
<keyword evidence="4" id="KW-1185">Reference proteome</keyword>
<protein>
    <submittedName>
        <fullName evidence="3">Uncharacterized protein</fullName>
    </submittedName>
</protein>
<evidence type="ECO:0000313" key="4">
    <source>
        <dbReference type="Proteomes" id="UP000283634"/>
    </source>
</evidence>
<feature type="compositionally biased region" description="Polar residues" evidence="1">
    <location>
        <begin position="582"/>
        <end position="592"/>
    </location>
</feature>
<comment type="caution">
    <text evidence="3">The sequence shown here is derived from an EMBL/GenBank/DDBJ whole genome shotgun (WGS) entry which is preliminary data.</text>
</comment>
<dbReference type="OMA" id="EDFSPQY"/>
<dbReference type="AlphaFoldDB" id="A0A3R7KTX5"/>
<reference evidence="3 4" key="1">
    <citation type="journal article" date="2018" name="BMC Genomics">
        <title>Genomic comparison of Trypanosoma conorhini and Trypanosoma rangeli to Trypanosoma cruzi strains of high and low virulence.</title>
        <authorList>
            <person name="Bradwell K.R."/>
            <person name="Koparde V.N."/>
            <person name="Matveyev A.V."/>
            <person name="Serrano M.G."/>
            <person name="Alves J.M."/>
            <person name="Parikh H."/>
            <person name="Huang B."/>
            <person name="Lee V."/>
            <person name="Espinosa-Alvarez O."/>
            <person name="Ortiz P.A."/>
            <person name="Costa-Martins A.G."/>
            <person name="Teixeira M.M."/>
            <person name="Buck G.A."/>
        </authorList>
    </citation>
    <scope>NUCLEOTIDE SEQUENCE [LARGE SCALE GENOMIC DNA]</scope>
    <source>
        <strain evidence="3 4">AM80</strain>
    </source>
</reference>
<feature type="region of interest" description="Disordered" evidence="1">
    <location>
        <begin position="559"/>
        <end position="592"/>
    </location>
</feature>
<dbReference type="GeneID" id="40331031"/>
<dbReference type="EMBL" id="MKGL01000281">
    <property type="protein sequence ID" value="RNF01301.1"/>
    <property type="molecule type" value="Genomic_DNA"/>
</dbReference>